<dbReference type="NCBIfam" id="NF006114">
    <property type="entry name" value="PRK08263.1"/>
    <property type="match status" value="1"/>
</dbReference>
<dbReference type="InterPro" id="IPR057326">
    <property type="entry name" value="KR_dom"/>
</dbReference>
<dbReference type="SMART" id="SM00822">
    <property type="entry name" value="PKS_KR"/>
    <property type="match status" value="1"/>
</dbReference>
<feature type="domain" description="Ketoreductase" evidence="4">
    <location>
        <begin position="4"/>
        <end position="180"/>
    </location>
</feature>
<evidence type="ECO:0000256" key="1">
    <source>
        <dbReference type="ARBA" id="ARBA00006484"/>
    </source>
</evidence>
<dbReference type="InterPro" id="IPR002347">
    <property type="entry name" value="SDR_fam"/>
</dbReference>
<dbReference type="PANTHER" id="PTHR43976:SF16">
    <property type="entry name" value="SHORT-CHAIN DEHYDROGENASE_REDUCTASE FAMILY PROTEIN"/>
    <property type="match status" value="1"/>
</dbReference>
<evidence type="ECO:0000313" key="6">
    <source>
        <dbReference type="Proteomes" id="UP000198844"/>
    </source>
</evidence>
<sequence>MSKKVWFITGTSRGFGRVWAEAALARGDSVAATVRDIANLNDLVESYGDAILPLALDVTDRGAVFAAVEQAHRHFGRLDVVLSNAGYGLFGTIEETDEATARAQFETNFFGSLWVIQAALPLLRSQGGGHVLAVSSLAGVITFPTAGVYVASKWAVEGLCDALAKEVADFGIKVTLIEPGGYDTDWRGTSAHHATKLDAYSGLREKLAAAHGSRALGNAEATAEAILAVVDAQTPPLRLLLGDTALQIAEHAYADRLATWRQWESVSKAAQGNAG</sequence>
<dbReference type="PANTHER" id="PTHR43976">
    <property type="entry name" value="SHORT CHAIN DEHYDROGENASE"/>
    <property type="match status" value="1"/>
</dbReference>
<reference evidence="5 6" key="1">
    <citation type="submission" date="2016-10" db="EMBL/GenBank/DDBJ databases">
        <authorList>
            <person name="de Groot N.N."/>
        </authorList>
    </citation>
    <scope>NUCLEOTIDE SEQUENCE [LARGE SCALE GENOMIC DNA]</scope>
    <source>
        <strain evidence="5 6">LMG 27731</strain>
    </source>
</reference>
<dbReference type="InterPro" id="IPR020904">
    <property type="entry name" value="Sc_DH/Rdtase_CS"/>
</dbReference>
<dbReference type="Pfam" id="PF00106">
    <property type="entry name" value="adh_short"/>
    <property type="match status" value="1"/>
</dbReference>
<comment type="similarity">
    <text evidence="1 3">Belongs to the short-chain dehydrogenases/reductases (SDR) family.</text>
</comment>
<dbReference type="AlphaFoldDB" id="A0A1I7AK69"/>
<dbReference type="InterPro" id="IPR051911">
    <property type="entry name" value="SDR_oxidoreductase"/>
</dbReference>
<dbReference type="PRINTS" id="PR00080">
    <property type="entry name" value="SDRFAMILY"/>
</dbReference>
<dbReference type="RefSeq" id="WP_093633617.1">
    <property type="nucleotide sequence ID" value="NZ_FPBH01000003.1"/>
</dbReference>
<dbReference type="EMBL" id="FPBH01000003">
    <property type="protein sequence ID" value="SFT75327.1"/>
    <property type="molecule type" value="Genomic_DNA"/>
</dbReference>
<accession>A0A1I7AK69</accession>
<proteinExistence type="inferred from homology"/>
<dbReference type="OrthoDB" id="9789083at2"/>
<dbReference type="Gene3D" id="3.40.50.720">
    <property type="entry name" value="NAD(P)-binding Rossmann-like Domain"/>
    <property type="match status" value="1"/>
</dbReference>
<organism evidence="5 6">
    <name type="scientific">Paraburkholderia aspalathi</name>
    <dbReference type="NCBI Taxonomy" id="1324617"/>
    <lineage>
        <taxon>Bacteria</taxon>
        <taxon>Pseudomonadati</taxon>
        <taxon>Pseudomonadota</taxon>
        <taxon>Betaproteobacteria</taxon>
        <taxon>Burkholderiales</taxon>
        <taxon>Burkholderiaceae</taxon>
        <taxon>Paraburkholderia</taxon>
    </lineage>
</organism>
<dbReference type="CDD" id="cd05374">
    <property type="entry name" value="17beta-HSD-like_SDR_c"/>
    <property type="match status" value="1"/>
</dbReference>
<keyword evidence="2" id="KW-0560">Oxidoreductase</keyword>
<evidence type="ECO:0000256" key="2">
    <source>
        <dbReference type="ARBA" id="ARBA00023002"/>
    </source>
</evidence>
<name>A0A1I7AK69_9BURK</name>
<evidence type="ECO:0000259" key="4">
    <source>
        <dbReference type="SMART" id="SM00822"/>
    </source>
</evidence>
<protein>
    <submittedName>
        <fullName evidence="5">NADP-dependent 3-hydroxy acid dehydrogenase YdfG</fullName>
    </submittedName>
</protein>
<dbReference type="Proteomes" id="UP000198844">
    <property type="component" value="Unassembled WGS sequence"/>
</dbReference>
<dbReference type="GO" id="GO:0016491">
    <property type="term" value="F:oxidoreductase activity"/>
    <property type="evidence" value="ECO:0007669"/>
    <property type="project" value="UniProtKB-KW"/>
</dbReference>
<gene>
    <name evidence="5" type="ORF">SAMN05192563_1003441</name>
</gene>
<evidence type="ECO:0000256" key="3">
    <source>
        <dbReference type="RuleBase" id="RU000363"/>
    </source>
</evidence>
<dbReference type="InterPro" id="IPR036291">
    <property type="entry name" value="NAD(P)-bd_dom_sf"/>
</dbReference>
<evidence type="ECO:0000313" key="5">
    <source>
        <dbReference type="EMBL" id="SFT75327.1"/>
    </source>
</evidence>
<dbReference type="PROSITE" id="PS00061">
    <property type="entry name" value="ADH_SHORT"/>
    <property type="match status" value="1"/>
</dbReference>
<dbReference type="SUPFAM" id="SSF51735">
    <property type="entry name" value="NAD(P)-binding Rossmann-fold domains"/>
    <property type="match status" value="1"/>
</dbReference>
<dbReference type="PRINTS" id="PR00081">
    <property type="entry name" value="GDHRDH"/>
</dbReference>